<dbReference type="NCBIfam" id="TIGR03511">
    <property type="entry name" value="GldH_lipo"/>
    <property type="match status" value="1"/>
</dbReference>
<evidence type="ECO:0000313" key="1">
    <source>
        <dbReference type="EMBL" id="TXB63099.1"/>
    </source>
</evidence>
<comment type="caution">
    <text evidence="1">The sequence shown here is derived from an EMBL/GenBank/DDBJ whole genome shotgun (WGS) entry which is preliminary data.</text>
</comment>
<dbReference type="Proteomes" id="UP000321580">
    <property type="component" value="Unassembled WGS sequence"/>
</dbReference>
<name>A0A5C6RMF2_9BACT</name>
<evidence type="ECO:0000313" key="2">
    <source>
        <dbReference type="Proteomes" id="UP000321580"/>
    </source>
</evidence>
<organism evidence="1 2">
    <name type="scientific">Phaeodactylibacter luteus</name>
    <dbReference type="NCBI Taxonomy" id="1564516"/>
    <lineage>
        <taxon>Bacteria</taxon>
        <taxon>Pseudomonadati</taxon>
        <taxon>Bacteroidota</taxon>
        <taxon>Saprospiria</taxon>
        <taxon>Saprospirales</taxon>
        <taxon>Haliscomenobacteraceae</taxon>
        <taxon>Phaeodactylibacter</taxon>
    </lineage>
</organism>
<accession>A0A5C6RMF2</accession>
<dbReference type="PROSITE" id="PS51257">
    <property type="entry name" value="PROKAR_LIPOPROTEIN"/>
    <property type="match status" value="1"/>
</dbReference>
<dbReference type="RefSeq" id="WP_147167502.1">
    <property type="nucleotide sequence ID" value="NZ_VOOR01000019.1"/>
</dbReference>
<gene>
    <name evidence="1" type="primary">gldH</name>
    <name evidence="1" type="ORF">FRY97_10590</name>
</gene>
<dbReference type="InterPro" id="IPR020018">
    <property type="entry name" value="Motility-assoc_lipoprot_GldH"/>
</dbReference>
<keyword evidence="2" id="KW-1185">Reference proteome</keyword>
<keyword evidence="1" id="KW-0449">Lipoprotein</keyword>
<dbReference type="Pfam" id="PF14109">
    <property type="entry name" value="GldH_lipo"/>
    <property type="match status" value="1"/>
</dbReference>
<dbReference type="AlphaFoldDB" id="A0A5C6RMF2"/>
<dbReference type="OrthoDB" id="982482at2"/>
<proteinExistence type="predicted"/>
<dbReference type="EMBL" id="VOOR01000019">
    <property type="protein sequence ID" value="TXB63099.1"/>
    <property type="molecule type" value="Genomic_DNA"/>
</dbReference>
<protein>
    <submittedName>
        <fullName evidence="1">Gliding motility lipoprotein GldH</fullName>
    </submittedName>
</protein>
<reference evidence="1 2" key="1">
    <citation type="submission" date="2019-08" db="EMBL/GenBank/DDBJ databases">
        <title>Genome of Phaeodactylibacter luteus.</title>
        <authorList>
            <person name="Bowman J.P."/>
        </authorList>
    </citation>
    <scope>NUCLEOTIDE SEQUENCE [LARGE SCALE GENOMIC DNA]</scope>
    <source>
        <strain evidence="1 2">KCTC 42180</strain>
    </source>
</reference>
<sequence>MKVLAPLLFLAVLASSCGPDYVYQKSHDFPESGWAYADSITFDFEIQDTQAIYNLWLHLGHTTAYRNQNLYTRIHTRFPDGSRIAEVLSLEMAGKGGQWKGACRGQGCHLEIPIQEGAYFNQPGAYQIVIEQYMRRDSVQGVEQLSFLLEDTGQKRGNAE</sequence>